<keyword evidence="1" id="KW-0805">Transcription regulation</keyword>
<evidence type="ECO:0000313" key="6">
    <source>
        <dbReference type="Proteomes" id="UP001163726"/>
    </source>
</evidence>
<dbReference type="RefSeq" id="WP_268076414.1">
    <property type="nucleotide sequence ID" value="NZ_CP109966.1"/>
</dbReference>
<evidence type="ECO:0000259" key="4">
    <source>
        <dbReference type="PROSITE" id="PS50995"/>
    </source>
</evidence>
<feature type="domain" description="HTH marR-type" evidence="4">
    <location>
        <begin position="6"/>
        <end position="137"/>
    </location>
</feature>
<dbReference type="SUPFAM" id="SSF46785">
    <property type="entry name" value="Winged helix' DNA-binding domain"/>
    <property type="match status" value="1"/>
</dbReference>
<evidence type="ECO:0000313" key="5">
    <source>
        <dbReference type="EMBL" id="WAJ71727.1"/>
    </source>
</evidence>
<dbReference type="PANTHER" id="PTHR42756:SF1">
    <property type="entry name" value="TRANSCRIPTIONAL REPRESSOR OF EMRAB OPERON"/>
    <property type="match status" value="1"/>
</dbReference>
<dbReference type="Gene3D" id="1.10.10.10">
    <property type="entry name" value="Winged helix-like DNA-binding domain superfamily/Winged helix DNA-binding domain"/>
    <property type="match status" value="1"/>
</dbReference>
<dbReference type="InterPro" id="IPR036388">
    <property type="entry name" value="WH-like_DNA-bd_sf"/>
</dbReference>
<dbReference type="PROSITE" id="PS01117">
    <property type="entry name" value="HTH_MARR_1"/>
    <property type="match status" value="1"/>
</dbReference>
<dbReference type="Proteomes" id="UP001163726">
    <property type="component" value="Plasmid pCadTS8_1"/>
</dbReference>
<gene>
    <name evidence="5" type="ORF">OLW01_15420</name>
</gene>
<keyword evidence="2" id="KW-0238">DNA-binding</keyword>
<dbReference type="InterPro" id="IPR000835">
    <property type="entry name" value="HTH_MarR-typ"/>
</dbReference>
<dbReference type="EMBL" id="CP109966">
    <property type="protein sequence ID" value="WAJ71727.1"/>
    <property type="molecule type" value="Genomic_DNA"/>
</dbReference>
<geneLocation type="plasmid" evidence="5 6">
    <name>pCadTS8_1</name>
</geneLocation>
<reference evidence="5" key="1">
    <citation type="submission" date="2022-10" db="EMBL/GenBank/DDBJ databases">
        <title>Catenovulum adriacola sp. nov. isolated in the Harbour of Susak.</title>
        <authorList>
            <person name="Schoch T."/>
            <person name="Reich S.J."/>
            <person name="Stoeferle S."/>
            <person name="Flaiz M."/>
            <person name="Kazda M."/>
            <person name="Riedel C.U."/>
            <person name="Duerre P."/>
        </authorList>
    </citation>
    <scope>NUCLEOTIDE SEQUENCE</scope>
    <source>
        <strain evidence="5">TS8</strain>
        <plasmid evidence="5">pCadTS8_1</plasmid>
    </source>
</reference>
<name>A0ABY7ASI3_9ALTE</name>
<accession>A0ABY7ASI3</accession>
<keyword evidence="5" id="KW-0614">Plasmid</keyword>
<evidence type="ECO:0000256" key="2">
    <source>
        <dbReference type="ARBA" id="ARBA00023125"/>
    </source>
</evidence>
<protein>
    <submittedName>
        <fullName evidence="5">MarR family transcriptional regulator</fullName>
    </submittedName>
</protein>
<keyword evidence="3" id="KW-0804">Transcription</keyword>
<dbReference type="Pfam" id="PF01047">
    <property type="entry name" value="MarR"/>
    <property type="match status" value="1"/>
</dbReference>
<organism evidence="5 6">
    <name type="scientific">Catenovulum adriaticum</name>
    <dbReference type="NCBI Taxonomy" id="2984846"/>
    <lineage>
        <taxon>Bacteria</taxon>
        <taxon>Pseudomonadati</taxon>
        <taxon>Pseudomonadota</taxon>
        <taxon>Gammaproteobacteria</taxon>
        <taxon>Alteromonadales</taxon>
        <taxon>Alteromonadaceae</taxon>
        <taxon>Catenovulum</taxon>
    </lineage>
</organism>
<dbReference type="SMART" id="SM00347">
    <property type="entry name" value="HTH_MARR"/>
    <property type="match status" value="1"/>
</dbReference>
<dbReference type="PROSITE" id="PS50995">
    <property type="entry name" value="HTH_MARR_2"/>
    <property type="match status" value="1"/>
</dbReference>
<sequence>MADIGAVETIRCLAHAVKRQLAIQLEVEALGLVPMQVRVMKIIHKRSPCTALDIASFMQRDKAQITRLISGLIDQGLIKKVPNPEDKRSQFLLLTQEGERIQASLSKISRRAEQSMTKGIAEEDIKAFYATTQKMLKNLEENQ</sequence>
<evidence type="ECO:0000256" key="1">
    <source>
        <dbReference type="ARBA" id="ARBA00023015"/>
    </source>
</evidence>
<dbReference type="InterPro" id="IPR023187">
    <property type="entry name" value="Tscrpt_reg_MarR-type_CS"/>
</dbReference>
<evidence type="ECO:0000256" key="3">
    <source>
        <dbReference type="ARBA" id="ARBA00023163"/>
    </source>
</evidence>
<dbReference type="PANTHER" id="PTHR42756">
    <property type="entry name" value="TRANSCRIPTIONAL REGULATOR, MARR"/>
    <property type="match status" value="1"/>
</dbReference>
<keyword evidence="6" id="KW-1185">Reference proteome</keyword>
<dbReference type="InterPro" id="IPR036390">
    <property type="entry name" value="WH_DNA-bd_sf"/>
</dbReference>
<dbReference type="PRINTS" id="PR00598">
    <property type="entry name" value="HTHMARR"/>
</dbReference>
<proteinExistence type="predicted"/>